<sequence length="368" mass="40584">MGILDKLFGEFIDVIEWTDDSQNTMVYRFERYGNEIKYGAMLTVREAQTAILVSEGRIADVFEPGLYQLDTRNMPILTTLESWPHGFSSPFKAEVYFFNMRRFTDLKWGTKNPVMLRDKEFGPVRLRAFGTYTIRIADPKVFIKEIVGTGGHFQTGDIADQLRNLIVSRFADILGESGIPILDLSGNYNELGAFVTEKIRPEFVSYGLDVMQMLVENISLPPEVEAALDKRTSMGIIGDLGRYTQFQTAEALAAAAQNPSGAAGEGIGLGMGFAMAKNLGQSMSHDATQTTTPPPLPSALVYFAAINGQQQGPFDLLTLTQKIKTGEVTRQTLIWSQELIEWTPADKVAALASAFAQTPPPIPPTPNQ</sequence>
<evidence type="ECO:0000259" key="1">
    <source>
        <dbReference type="Pfam" id="PF13421"/>
    </source>
</evidence>
<name>A0ABY7GGT5_9GAMM</name>
<dbReference type="InterPro" id="IPR025640">
    <property type="entry name" value="GYF_2"/>
</dbReference>
<dbReference type="RefSeq" id="WP_255188392.1">
    <property type="nucleotide sequence ID" value="NZ_CP113517.1"/>
</dbReference>
<keyword evidence="4" id="KW-1185">Reference proteome</keyword>
<feature type="domain" description="SPFH" evidence="1">
    <location>
        <begin position="26"/>
        <end position="236"/>
    </location>
</feature>
<dbReference type="CDD" id="cd03408">
    <property type="entry name" value="SPFH_like_u1"/>
    <property type="match status" value="1"/>
</dbReference>
<feature type="domain" description="GYF" evidence="2">
    <location>
        <begin position="302"/>
        <end position="351"/>
    </location>
</feature>
<dbReference type="Gene3D" id="3.30.479.30">
    <property type="entry name" value="Band 7 domain"/>
    <property type="match status" value="1"/>
</dbReference>
<organism evidence="3 4">
    <name type="scientific">Methylomonas rapida</name>
    <dbReference type="NCBI Taxonomy" id="2963939"/>
    <lineage>
        <taxon>Bacteria</taxon>
        <taxon>Pseudomonadati</taxon>
        <taxon>Pseudomonadota</taxon>
        <taxon>Gammaproteobacteria</taxon>
        <taxon>Methylococcales</taxon>
        <taxon>Methylococcaceae</taxon>
        <taxon>Methylomonas</taxon>
    </lineage>
</organism>
<accession>A0ABY7GGT5</accession>
<evidence type="ECO:0000313" key="3">
    <source>
        <dbReference type="EMBL" id="WAR43424.1"/>
    </source>
</evidence>
<dbReference type="EMBL" id="CP113517">
    <property type="protein sequence ID" value="WAR43424.1"/>
    <property type="molecule type" value="Genomic_DNA"/>
</dbReference>
<gene>
    <name evidence="3" type="ORF">NM686_013645</name>
</gene>
<proteinExistence type="predicted"/>
<dbReference type="PANTHER" id="PTHR37826:SF2">
    <property type="entry name" value="ZINC-RIBBON DOMAIN-CONTAINING PROTEIN"/>
    <property type="match status" value="1"/>
</dbReference>
<dbReference type="Pfam" id="PF14237">
    <property type="entry name" value="GYF_2"/>
    <property type="match status" value="1"/>
</dbReference>
<dbReference type="PANTHER" id="PTHR37826">
    <property type="entry name" value="FLOTILLIN BAND_7_5 DOMAIN PROTEIN"/>
    <property type="match status" value="1"/>
</dbReference>
<dbReference type="SUPFAM" id="SSF117892">
    <property type="entry name" value="Band 7/SPFH domain"/>
    <property type="match status" value="1"/>
</dbReference>
<dbReference type="InterPro" id="IPR033880">
    <property type="entry name" value="SPFH_YdjI"/>
</dbReference>
<dbReference type="Proteomes" id="UP001162780">
    <property type="component" value="Chromosome"/>
</dbReference>
<dbReference type="Pfam" id="PF13421">
    <property type="entry name" value="Band_7_1"/>
    <property type="match status" value="1"/>
</dbReference>
<reference evidence="3" key="1">
    <citation type="submission" date="2022-11" db="EMBL/GenBank/DDBJ databases">
        <title>Methylomonas rapida sp. nov., Carotenoid-Producing Obligate Methanotrophs with High Growth Characteristics and Biotechnological Potential.</title>
        <authorList>
            <person name="Tikhonova E.N."/>
            <person name="Suleimanov R.Z."/>
            <person name="Miroshnikov K."/>
            <person name="Oshkin I.Y."/>
            <person name="Belova S.E."/>
            <person name="Danilova O.V."/>
            <person name="Ashikhmin A."/>
            <person name="Konopkin A."/>
            <person name="But S.Y."/>
            <person name="Khmelenina V.N."/>
            <person name="Kuznetsov N."/>
            <person name="Pimenov N.V."/>
            <person name="Dedysh S.N."/>
        </authorList>
    </citation>
    <scope>NUCLEOTIDE SEQUENCE</scope>
    <source>
        <strain evidence="3">MP1</strain>
    </source>
</reference>
<dbReference type="InterPro" id="IPR036013">
    <property type="entry name" value="Band_7/SPFH_dom_sf"/>
</dbReference>
<evidence type="ECO:0000313" key="4">
    <source>
        <dbReference type="Proteomes" id="UP001162780"/>
    </source>
</evidence>
<protein>
    <submittedName>
        <fullName evidence="3">SPFH domain-containing protein</fullName>
    </submittedName>
</protein>
<evidence type="ECO:0000259" key="2">
    <source>
        <dbReference type="Pfam" id="PF14237"/>
    </source>
</evidence>